<reference evidence="2 3" key="1">
    <citation type="submission" date="2016-10" db="EMBL/GenBank/DDBJ databases">
        <authorList>
            <person name="de Groot N.N."/>
        </authorList>
    </citation>
    <scope>NUCLEOTIDE SEQUENCE [LARGE SCALE GENOMIC DNA]</scope>
    <source>
        <strain evidence="2 3">SP2</strain>
    </source>
</reference>
<evidence type="ECO:0000313" key="2">
    <source>
        <dbReference type="EMBL" id="SFJ34697.1"/>
    </source>
</evidence>
<keyword evidence="1" id="KW-0812">Transmembrane</keyword>
<proteinExistence type="predicted"/>
<feature type="transmembrane region" description="Helical" evidence="1">
    <location>
        <begin position="30"/>
        <end position="52"/>
    </location>
</feature>
<feature type="transmembrane region" description="Helical" evidence="1">
    <location>
        <begin position="140"/>
        <end position="173"/>
    </location>
</feature>
<dbReference type="EMBL" id="FORO01000023">
    <property type="protein sequence ID" value="SFJ34697.1"/>
    <property type="molecule type" value="Genomic_DNA"/>
</dbReference>
<dbReference type="Proteomes" id="UP000182829">
    <property type="component" value="Unassembled WGS sequence"/>
</dbReference>
<name>A0A1I3QNJ7_9EURY</name>
<accession>A0A1I3QNJ7</accession>
<sequence>MGTTDTPLLGTVSLRDGPDRIPGADRSDIGAGYAGAIAAFVATVLYVGLIGIGDSLGFGVDWTVNTLFAALALPFVVPAAFIVGVVGWRMFSLDSSASSVVAGAVGTVATYVVTLGLVGTLLTVTAILSLSGADPVSAAAFSWGLVYFAFVFTWWVTVPVGCLTGLIYVTVIADG</sequence>
<protein>
    <submittedName>
        <fullName evidence="2">Uncharacterized protein</fullName>
    </submittedName>
</protein>
<dbReference type="OrthoDB" id="204732at2157"/>
<organism evidence="2 3">
    <name type="scientific">Natronobacterium gregoryi</name>
    <dbReference type="NCBI Taxonomy" id="44930"/>
    <lineage>
        <taxon>Archaea</taxon>
        <taxon>Methanobacteriati</taxon>
        <taxon>Methanobacteriota</taxon>
        <taxon>Stenosarchaea group</taxon>
        <taxon>Halobacteria</taxon>
        <taxon>Halobacteriales</taxon>
        <taxon>Natrialbaceae</taxon>
        <taxon>Natronobacterium</taxon>
    </lineage>
</organism>
<feature type="transmembrane region" description="Helical" evidence="1">
    <location>
        <begin position="100"/>
        <end position="128"/>
    </location>
</feature>
<dbReference type="AlphaFoldDB" id="A0A1I3QNJ7"/>
<evidence type="ECO:0000313" key="3">
    <source>
        <dbReference type="Proteomes" id="UP000182829"/>
    </source>
</evidence>
<keyword evidence="1" id="KW-0472">Membrane</keyword>
<dbReference type="OMA" id="HRVCHRY"/>
<evidence type="ECO:0000256" key="1">
    <source>
        <dbReference type="SAM" id="Phobius"/>
    </source>
</evidence>
<feature type="transmembrane region" description="Helical" evidence="1">
    <location>
        <begin position="64"/>
        <end position="88"/>
    </location>
</feature>
<gene>
    <name evidence="2" type="ORF">SAMN05443661_12341</name>
</gene>
<keyword evidence="1" id="KW-1133">Transmembrane helix</keyword>